<proteinExistence type="predicted"/>
<name>A0A8E5NVX9_9CAUD</name>
<protein>
    <submittedName>
        <fullName evidence="1">Uncharacterized protein</fullName>
    </submittedName>
</protein>
<evidence type="ECO:0000313" key="1">
    <source>
        <dbReference type="EMBL" id="QVE65533.1"/>
    </source>
</evidence>
<evidence type="ECO:0000313" key="2">
    <source>
        <dbReference type="Proteomes" id="UP000694260"/>
    </source>
</evidence>
<organism evidence="1 2">
    <name type="scientific">Ralstonia phage vB_RsoP_BMB50</name>
    <dbReference type="NCBI Taxonomy" id="2834269"/>
    <lineage>
        <taxon>Viruses</taxon>
        <taxon>Duplodnaviria</taxon>
        <taxon>Heunggongvirae</taxon>
        <taxon>Uroviricota</taxon>
        <taxon>Caudoviricetes</taxon>
        <taxon>Autographivirales</taxon>
        <taxon>Autonotataviridae</taxon>
        <taxon>Okabevirinae</taxon>
        <taxon>Hongshanvirus</taxon>
        <taxon>Hongshanvirus BMB50</taxon>
    </lineage>
</organism>
<sequence length="70" mass="7865">MIAKPRTVTWTPHPGYMLCTVEQDEFSVSLALSELSASLYRNGTEAAMKELEAQCEALLDRQIKDAHDRP</sequence>
<accession>A0A8E5NVX9</accession>
<reference evidence="1" key="1">
    <citation type="submission" date="2021-04" db="EMBL/GenBank/DDBJ databases">
        <title>Genomic characterization of the novel lytic bacteriophage vB_RsoP_BMB50 infecting Ralstonia solanacearum.</title>
        <authorList>
            <person name="Wang K."/>
            <person name="Liu Q."/>
            <person name="Dong Z."/>
            <person name="Sun M."/>
            <person name="Peng D."/>
        </authorList>
    </citation>
    <scope>NUCLEOTIDE SEQUENCE</scope>
</reference>
<dbReference type="EMBL" id="MW965453">
    <property type="protein sequence ID" value="QVE65533.1"/>
    <property type="molecule type" value="Genomic_DNA"/>
</dbReference>
<keyword evidence="2" id="KW-1185">Reference proteome</keyword>
<dbReference type="Proteomes" id="UP000694260">
    <property type="component" value="Segment"/>
</dbReference>